<dbReference type="EMBL" id="AXCM01002731">
    <property type="status" value="NOT_ANNOTATED_CDS"/>
    <property type="molecule type" value="Genomic_DNA"/>
</dbReference>
<dbReference type="PROSITE" id="PS50940">
    <property type="entry name" value="CHIT_BIND_II"/>
    <property type="match status" value="1"/>
</dbReference>
<reference evidence="7" key="2">
    <citation type="submission" date="2020-05" db="UniProtKB">
        <authorList>
            <consortium name="EnsemblMetazoa"/>
        </authorList>
    </citation>
    <scope>IDENTIFICATION</scope>
    <source>
        <strain evidence="7">A-37</strain>
    </source>
</reference>
<accession>A0A182M5I1</accession>
<evidence type="ECO:0000256" key="1">
    <source>
        <dbReference type="ARBA" id="ARBA00022669"/>
    </source>
</evidence>
<dbReference type="STRING" id="139723.A0A182M5I1"/>
<evidence type="ECO:0000256" key="5">
    <source>
        <dbReference type="ARBA" id="ARBA00023180"/>
    </source>
</evidence>
<dbReference type="Proteomes" id="UP000075883">
    <property type="component" value="Unassembled WGS sequence"/>
</dbReference>
<dbReference type="GO" id="GO:0008061">
    <property type="term" value="F:chitin binding"/>
    <property type="evidence" value="ECO:0007669"/>
    <property type="project" value="UniProtKB-KW"/>
</dbReference>
<dbReference type="VEuPathDB" id="VectorBase:ACUA009965"/>
<evidence type="ECO:0000256" key="4">
    <source>
        <dbReference type="ARBA" id="ARBA00023157"/>
    </source>
</evidence>
<feature type="domain" description="Chitin-binding type-2" evidence="6">
    <location>
        <begin position="39"/>
        <end position="99"/>
    </location>
</feature>
<keyword evidence="2" id="KW-0732">Signal</keyword>
<dbReference type="Pfam" id="PF01607">
    <property type="entry name" value="CBM_14"/>
    <property type="match status" value="1"/>
</dbReference>
<evidence type="ECO:0000259" key="6">
    <source>
        <dbReference type="PROSITE" id="PS50940"/>
    </source>
</evidence>
<dbReference type="PANTHER" id="PTHR23301">
    <property type="entry name" value="CHITIN BINDING PERITROPHIN-A"/>
    <property type="match status" value="1"/>
</dbReference>
<dbReference type="EnsemblMetazoa" id="ACUA009965-RA">
    <property type="protein sequence ID" value="ACUA009965-PA"/>
    <property type="gene ID" value="ACUA009965"/>
</dbReference>
<dbReference type="GO" id="GO:0005576">
    <property type="term" value="C:extracellular region"/>
    <property type="evidence" value="ECO:0007669"/>
    <property type="project" value="InterPro"/>
</dbReference>
<keyword evidence="4" id="KW-1015">Disulfide bond</keyword>
<keyword evidence="8" id="KW-1185">Reference proteome</keyword>
<evidence type="ECO:0000256" key="2">
    <source>
        <dbReference type="ARBA" id="ARBA00022729"/>
    </source>
</evidence>
<dbReference type="PANTHER" id="PTHR23301:SF0">
    <property type="entry name" value="CHITIN-BINDING TYPE-2 DOMAIN-CONTAINING PROTEIN-RELATED"/>
    <property type="match status" value="1"/>
</dbReference>
<dbReference type="InterPro" id="IPR036508">
    <property type="entry name" value="Chitin-bd_dom_sf"/>
</dbReference>
<dbReference type="SMART" id="SM00494">
    <property type="entry name" value="ChtBD2"/>
    <property type="match status" value="1"/>
</dbReference>
<protein>
    <recommendedName>
        <fullName evidence="6">Chitin-binding type-2 domain-containing protein</fullName>
    </recommendedName>
</protein>
<dbReference type="InterPro" id="IPR002557">
    <property type="entry name" value="Chitin-bd_dom"/>
</dbReference>
<sequence>MDTLLGLVFNSSAIEDLLRVCALALLVTFAVTVQALDIPLTCPEKDDIFHPVHIPHFTDCTKFYKCFNGEKYEMDCPGGLHWNIEKDYCDFPEQANCERPLQIDPISVD</sequence>
<dbReference type="InterPro" id="IPR051940">
    <property type="entry name" value="Chitin_bind-dev_reg"/>
</dbReference>
<dbReference type="SUPFAM" id="SSF57625">
    <property type="entry name" value="Invertebrate chitin-binding proteins"/>
    <property type="match status" value="1"/>
</dbReference>
<keyword evidence="1" id="KW-0147">Chitin-binding</keyword>
<keyword evidence="5" id="KW-0325">Glycoprotein</keyword>
<organism evidence="7 8">
    <name type="scientific">Anopheles culicifacies</name>
    <dbReference type="NCBI Taxonomy" id="139723"/>
    <lineage>
        <taxon>Eukaryota</taxon>
        <taxon>Metazoa</taxon>
        <taxon>Ecdysozoa</taxon>
        <taxon>Arthropoda</taxon>
        <taxon>Hexapoda</taxon>
        <taxon>Insecta</taxon>
        <taxon>Pterygota</taxon>
        <taxon>Neoptera</taxon>
        <taxon>Endopterygota</taxon>
        <taxon>Diptera</taxon>
        <taxon>Nematocera</taxon>
        <taxon>Culicoidea</taxon>
        <taxon>Culicidae</taxon>
        <taxon>Anophelinae</taxon>
        <taxon>Anopheles</taxon>
        <taxon>culicifacies species complex</taxon>
    </lineage>
</organism>
<reference evidence="8" key="1">
    <citation type="submission" date="2013-09" db="EMBL/GenBank/DDBJ databases">
        <title>The Genome Sequence of Anopheles culicifacies species A.</title>
        <authorList>
            <consortium name="The Broad Institute Genomics Platform"/>
            <person name="Neafsey D.E."/>
            <person name="Besansky N."/>
            <person name="Howell P."/>
            <person name="Walton C."/>
            <person name="Young S.K."/>
            <person name="Zeng Q."/>
            <person name="Gargeya S."/>
            <person name="Fitzgerald M."/>
            <person name="Haas B."/>
            <person name="Abouelleil A."/>
            <person name="Allen A.W."/>
            <person name="Alvarado L."/>
            <person name="Arachchi H.M."/>
            <person name="Berlin A.M."/>
            <person name="Chapman S.B."/>
            <person name="Gainer-Dewar J."/>
            <person name="Goldberg J."/>
            <person name="Griggs A."/>
            <person name="Gujja S."/>
            <person name="Hansen M."/>
            <person name="Howarth C."/>
            <person name="Imamovic A."/>
            <person name="Ireland A."/>
            <person name="Larimer J."/>
            <person name="McCowan C."/>
            <person name="Murphy C."/>
            <person name="Pearson M."/>
            <person name="Poon T.W."/>
            <person name="Priest M."/>
            <person name="Roberts A."/>
            <person name="Saif S."/>
            <person name="Shea T."/>
            <person name="Sisk P."/>
            <person name="Sykes S."/>
            <person name="Wortman J."/>
            <person name="Nusbaum C."/>
            <person name="Birren B."/>
        </authorList>
    </citation>
    <scope>NUCLEOTIDE SEQUENCE [LARGE SCALE GENOMIC DNA]</scope>
    <source>
        <strain evidence="8">A-37</strain>
    </source>
</reference>
<dbReference type="Gene3D" id="2.170.140.10">
    <property type="entry name" value="Chitin binding domain"/>
    <property type="match status" value="1"/>
</dbReference>
<dbReference type="AlphaFoldDB" id="A0A182M5I1"/>
<proteinExistence type="predicted"/>
<evidence type="ECO:0000313" key="7">
    <source>
        <dbReference type="EnsemblMetazoa" id="ACUA009965-PA"/>
    </source>
</evidence>
<name>A0A182M5I1_9DIPT</name>
<evidence type="ECO:0000256" key="3">
    <source>
        <dbReference type="ARBA" id="ARBA00022737"/>
    </source>
</evidence>
<evidence type="ECO:0000313" key="8">
    <source>
        <dbReference type="Proteomes" id="UP000075883"/>
    </source>
</evidence>
<keyword evidence="3" id="KW-0677">Repeat</keyword>